<gene>
    <name evidence="3" type="ORF">CFBP5877_15640</name>
</gene>
<feature type="domain" description="Acyltransferase 3" evidence="2">
    <location>
        <begin position="15"/>
        <end position="214"/>
    </location>
</feature>
<dbReference type="AlphaFoldDB" id="A0AAE6BGJ3"/>
<dbReference type="GO" id="GO:0016020">
    <property type="term" value="C:membrane"/>
    <property type="evidence" value="ECO:0007669"/>
    <property type="project" value="TreeGrafter"/>
</dbReference>
<keyword evidence="3" id="KW-0808">Transferase</keyword>
<keyword evidence="1" id="KW-0812">Transmembrane</keyword>
<evidence type="ECO:0000313" key="3">
    <source>
        <dbReference type="EMBL" id="QCL80609.1"/>
    </source>
</evidence>
<organism evidence="3 4">
    <name type="scientific">Agrobacterium tumefaciens</name>
    <dbReference type="NCBI Taxonomy" id="358"/>
    <lineage>
        <taxon>Bacteria</taxon>
        <taxon>Pseudomonadati</taxon>
        <taxon>Pseudomonadota</taxon>
        <taxon>Alphaproteobacteria</taxon>
        <taxon>Hyphomicrobiales</taxon>
        <taxon>Rhizobiaceae</taxon>
        <taxon>Rhizobium/Agrobacterium group</taxon>
        <taxon>Agrobacterium</taxon>
        <taxon>Agrobacterium tumefaciens complex</taxon>
    </lineage>
</organism>
<protein>
    <submittedName>
        <fullName evidence="3">Acyltransferase</fullName>
    </submittedName>
</protein>
<dbReference type="GO" id="GO:0000271">
    <property type="term" value="P:polysaccharide biosynthetic process"/>
    <property type="evidence" value="ECO:0007669"/>
    <property type="project" value="TreeGrafter"/>
</dbReference>
<proteinExistence type="predicted"/>
<keyword evidence="1" id="KW-0472">Membrane</keyword>
<keyword evidence="1" id="KW-1133">Transmembrane helix</keyword>
<dbReference type="PANTHER" id="PTHR23028">
    <property type="entry name" value="ACETYLTRANSFERASE"/>
    <property type="match status" value="1"/>
</dbReference>
<dbReference type="EMBL" id="CP039898">
    <property type="protein sequence ID" value="QCL80609.1"/>
    <property type="molecule type" value="Genomic_DNA"/>
</dbReference>
<accession>A0AAE6BGJ3</accession>
<dbReference type="Pfam" id="PF01757">
    <property type="entry name" value="Acyl_transf_3"/>
    <property type="match status" value="1"/>
</dbReference>
<dbReference type="Proteomes" id="UP000298579">
    <property type="component" value="Chromosome linear"/>
</dbReference>
<keyword evidence="3" id="KW-0012">Acyltransferase</keyword>
<feature type="transmembrane region" description="Helical" evidence="1">
    <location>
        <begin position="194"/>
        <end position="211"/>
    </location>
</feature>
<dbReference type="InterPro" id="IPR050879">
    <property type="entry name" value="Acyltransferase_3"/>
</dbReference>
<reference evidence="3 4" key="1">
    <citation type="submission" date="2019-04" db="EMBL/GenBank/DDBJ databases">
        <title>Complete genome sequence of Agrobacterium tumefaciens CFBP5877.</title>
        <authorList>
            <person name="Huang Y.-Y."/>
            <person name="Chiang H.-Y."/>
            <person name="Chou L."/>
            <person name="Lai E.-M."/>
            <person name="Kuo C.-H."/>
        </authorList>
    </citation>
    <scope>NUCLEOTIDE SEQUENCE [LARGE SCALE GENOMIC DNA]</scope>
    <source>
        <strain evidence="3 4">CFBP5877</strain>
    </source>
</reference>
<dbReference type="PANTHER" id="PTHR23028:SF53">
    <property type="entry name" value="ACYL_TRANSF_3 DOMAIN-CONTAINING PROTEIN"/>
    <property type="match status" value="1"/>
</dbReference>
<evidence type="ECO:0000313" key="4">
    <source>
        <dbReference type="Proteomes" id="UP000298579"/>
    </source>
</evidence>
<dbReference type="InterPro" id="IPR002656">
    <property type="entry name" value="Acyl_transf_3_dom"/>
</dbReference>
<feature type="transmembrane region" description="Helical" evidence="1">
    <location>
        <begin position="157"/>
        <end position="187"/>
    </location>
</feature>
<feature type="transmembrane region" description="Helical" evidence="1">
    <location>
        <begin position="86"/>
        <end position="104"/>
    </location>
</feature>
<evidence type="ECO:0000259" key="2">
    <source>
        <dbReference type="Pfam" id="PF01757"/>
    </source>
</evidence>
<name>A0AAE6BGJ3_AGRTU</name>
<dbReference type="GO" id="GO:0016747">
    <property type="term" value="F:acyltransferase activity, transferring groups other than amino-acyl groups"/>
    <property type="evidence" value="ECO:0007669"/>
    <property type="project" value="InterPro"/>
</dbReference>
<feature type="transmembrane region" description="Helical" evidence="1">
    <location>
        <begin position="43"/>
        <end position="65"/>
    </location>
</feature>
<dbReference type="RefSeq" id="WP_137066343.1">
    <property type="nucleotide sequence ID" value="NZ_CP039898.1"/>
</dbReference>
<feature type="transmembrane region" description="Helical" evidence="1">
    <location>
        <begin position="20"/>
        <end position="37"/>
    </location>
</feature>
<evidence type="ECO:0000256" key="1">
    <source>
        <dbReference type="SAM" id="Phobius"/>
    </source>
</evidence>
<sequence>MNTTQKIPVSDHRSNSFDLFRLLAASMVVVGHSYVLLGKAPPLLFGIPVHVMGVFSFFSLSGYLITQSTMRDSNPVRFFARRLARIMPALWVCIFLSIVFGAFLSRLSMAKYFDHPSTIAYLQNLILRIQFFLPGTFEDSKVTSAFNGSLWSISAEFLMYCVALSVALASRFRVVVLVSIFAIATIVRLTTEDFVFYNIIILSALLGRHLFRVRDVRCADACFYR</sequence>